<dbReference type="EMBL" id="FQVU01000001">
    <property type="protein sequence ID" value="SHF48424.1"/>
    <property type="molecule type" value="Genomic_DNA"/>
</dbReference>
<accession>A0A1M5C0W3</accession>
<gene>
    <name evidence="1" type="ORF">SAMN05443575_0064</name>
</gene>
<keyword evidence="2" id="KW-1185">Reference proteome</keyword>
<name>A0A1M5C0W3_9ACTN</name>
<dbReference type="STRING" id="1206085.SAMN05443575_0064"/>
<evidence type="ECO:0000313" key="1">
    <source>
        <dbReference type="EMBL" id="SHF48424.1"/>
    </source>
</evidence>
<organism evidence="1 2">
    <name type="scientific">Jatrophihabitans endophyticus</name>
    <dbReference type="NCBI Taxonomy" id="1206085"/>
    <lineage>
        <taxon>Bacteria</taxon>
        <taxon>Bacillati</taxon>
        <taxon>Actinomycetota</taxon>
        <taxon>Actinomycetes</taxon>
        <taxon>Jatrophihabitantales</taxon>
        <taxon>Jatrophihabitantaceae</taxon>
        <taxon>Jatrophihabitans</taxon>
    </lineage>
</organism>
<evidence type="ECO:0000313" key="2">
    <source>
        <dbReference type="Proteomes" id="UP000186132"/>
    </source>
</evidence>
<dbReference type="AlphaFoldDB" id="A0A1M5C0W3"/>
<dbReference type="OrthoDB" id="9894736at2"/>
<sequence length="136" mass="14167">MLWRVDAVLHRIEALPGEGRYAVTFRRHDGVEQTAVAQVGATDVEIAESALPVGWTRDSTAARATAEAVTALDAARRLADPSGATLRDVDGGWDVGLGNIVLDTAGTPRCTAHGPLADEGDGAWACPECGARALYG</sequence>
<reference evidence="1 2" key="1">
    <citation type="submission" date="2016-11" db="EMBL/GenBank/DDBJ databases">
        <authorList>
            <person name="Jaros S."/>
            <person name="Januszkiewicz K."/>
            <person name="Wedrychowicz H."/>
        </authorList>
    </citation>
    <scope>NUCLEOTIDE SEQUENCE [LARGE SCALE GENOMIC DNA]</scope>
    <source>
        <strain evidence="1 2">DSM 45627</strain>
    </source>
</reference>
<dbReference type="RefSeq" id="WP_143167899.1">
    <property type="nucleotide sequence ID" value="NZ_FQVU01000001.1"/>
</dbReference>
<protein>
    <submittedName>
        <fullName evidence="1">Uncharacterized protein</fullName>
    </submittedName>
</protein>
<dbReference type="Proteomes" id="UP000186132">
    <property type="component" value="Unassembled WGS sequence"/>
</dbReference>
<proteinExistence type="predicted"/>